<keyword evidence="2" id="KW-0802">TPR repeat</keyword>
<evidence type="ECO:0000313" key="4">
    <source>
        <dbReference type="Proteomes" id="UP000288805"/>
    </source>
</evidence>
<organism evidence="3 4">
    <name type="scientific">Vitis vinifera</name>
    <name type="common">Grape</name>
    <dbReference type="NCBI Taxonomy" id="29760"/>
    <lineage>
        <taxon>Eukaryota</taxon>
        <taxon>Viridiplantae</taxon>
        <taxon>Streptophyta</taxon>
        <taxon>Embryophyta</taxon>
        <taxon>Tracheophyta</taxon>
        <taxon>Spermatophyta</taxon>
        <taxon>Magnoliopsida</taxon>
        <taxon>eudicotyledons</taxon>
        <taxon>Gunneridae</taxon>
        <taxon>Pentapetalae</taxon>
        <taxon>rosids</taxon>
        <taxon>Vitales</taxon>
        <taxon>Vitaceae</taxon>
        <taxon>Viteae</taxon>
        <taxon>Vitis</taxon>
    </lineage>
</organism>
<sequence>MARGLLKKGGEEVPIELLNNIGVLYFERGEFELAEQTFKEAVGDGIWLSFIDDKAYSYANDARTSMHHFKDMQLFHQLEEDGHFVELPWNKVTVLFNLARLLEQLNNTKTASILYRLSCLSEGEWCTKEVRGRYGVGIWKTIRNGRETSKINKASGWFRESDVWDEGSWGPRFIGQFNDWELDEVDALFGRLHNYSIVLGTFDAMVWLETKGGDFSVLVLLLLFGKINLEGGDGGCQTSATCARLKRKWEIIYFALSESKYIVQLFPDYIDAYLRLAAIAKARNNIQLSIELVVIGPVGDALKVNDKGPNSLCMLGDLELKNDDWVKAKETFRSASDATDGKDSYATLSLWLWWVVQCGFSYACFGIGKGNWNYFAAIRSEKRAPKLEATHLEKAKELYTRVRFILSCSNLAK</sequence>
<protein>
    <submittedName>
        <fullName evidence="3">Protein CTR9-like</fullName>
    </submittedName>
</protein>
<dbReference type="Pfam" id="PF13181">
    <property type="entry name" value="TPR_8"/>
    <property type="match status" value="1"/>
</dbReference>
<evidence type="ECO:0000313" key="3">
    <source>
        <dbReference type="EMBL" id="RVW44085.1"/>
    </source>
</evidence>
<dbReference type="EMBL" id="QGNW01001363">
    <property type="protein sequence ID" value="RVW44085.1"/>
    <property type="molecule type" value="Genomic_DNA"/>
</dbReference>
<comment type="caution">
    <text evidence="3">The sequence shown here is derived from an EMBL/GenBank/DDBJ whole genome shotgun (WGS) entry which is preliminary data.</text>
</comment>
<name>A0A438E8I3_VITVI</name>
<dbReference type="Gene3D" id="1.25.40.10">
    <property type="entry name" value="Tetratricopeptide repeat domain"/>
    <property type="match status" value="2"/>
</dbReference>
<dbReference type="PANTHER" id="PTHR14027:SF2">
    <property type="entry name" value="RNA POLYMERASE-ASSOCIATED PROTEIN CTR9 HOMOLOG"/>
    <property type="match status" value="1"/>
</dbReference>
<dbReference type="SUPFAM" id="SSF48452">
    <property type="entry name" value="TPR-like"/>
    <property type="match status" value="1"/>
</dbReference>
<keyword evidence="1" id="KW-0677">Repeat</keyword>
<proteinExistence type="predicted"/>
<dbReference type="GO" id="GO:0006355">
    <property type="term" value="P:regulation of DNA-templated transcription"/>
    <property type="evidence" value="ECO:0007669"/>
    <property type="project" value="InterPro"/>
</dbReference>
<reference evidence="3 4" key="1">
    <citation type="journal article" date="2018" name="PLoS Genet.">
        <title>Population sequencing reveals clonal diversity and ancestral inbreeding in the grapevine cultivar Chardonnay.</title>
        <authorList>
            <person name="Roach M.J."/>
            <person name="Johnson D.L."/>
            <person name="Bohlmann J."/>
            <person name="van Vuuren H.J."/>
            <person name="Jones S.J."/>
            <person name="Pretorius I.S."/>
            <person name="Schmidt S.A."/>
            <person name="Borneman A.R."/>
        </authorList>
    </citation>
    <scope>NUCLEOTIDE SEQUENCE [LARGE SCALE GENOMIC DNA]</scope>
    <source>
        <strain evidence="4">cv. Chardonnay</strain>
        <tissue evidence="3">Leaf</tissue>
    </source>
</reference>
<accession>A0A438E8I3</accession>
<dbReference type="PANTHER" id="PTHR14027">
    <property type="entry name" value="RNA POLYMERASE-ASSOCIATED PROTEIN CTR9"/>
    <property type="match status" value="1"/>
</dbReference>
<dbReference type="InterPro" id="IPR031101">
    <property type="entry name" value="Ctr9"/>
</dbReference>
<gene>
    <name evidence="3" type="primary">VIP6_4</name>
    <name evidence="3" type="ORF">CK203_074991</name>
</gene>
<dbReference type="InterPro" id="IPR011990">
    <property type="entry name" value="TPR-like_helical_dom_sf"/>
</dbReference>
<dbReference type="AlphaFoldDB" id="A0A438E8I3"/>
<dbReference type="InterPro" id="IPR019734">
    <property type="entry name" value="TPR_rpt"/>
</dbReference>
<dbReference type="GO" id="GO:0005634">
    <property type="term" value="C:nucleus"/>
    <property type="evidence" value="ECO:0007669"/>
    <property type="project" value="UniProtKB-ARBA"/>
</dbReference>
<dbReference type="Proteomes" id="UP000288805">
    <property type="component" value="Unassembled WGS sequence"/>
</dbReference>
<evidence type="ECO:0000256" key="1">
    <source>
        <dbReference type="ARBA" id="ARBA00022737"/>
    </source>
</evidence>
<evidence type="ECO:0000256" key="2">
    <source>
        <dbReference type="ARBA" id="ARBA00022803"/>
    </source>
</evidence>